<sequence>MASGLLKYVGRPSEMSSWRDGDEATNERIKARMAQMGMVESELQRPPKTSIRGTSNKMSSNRHAVADQARVTPKSLKLNRSTTLVSQDSRSKVFSGQMSPTQPGNRLLSVQNDSNDSGSEGGMFDTDAENLESTTYISEVGEGLVSQAHDNGDLAVVSGIPFNHGSEHDERVPAISNGKAPQRAHSEDDSKIETIGLVMSSSDHHESPDQDSNDDASEYGHEAAIVTLQEPPDTEYSQIVNTPISRQKYIEAVLESPSIQQSLAYRTVPGWPKQPPTTLPSKIGTANSAVTVSGHEVQDIGSQYTESMPKPISTGAVITKGPTRLEDNQNIAQPAFTKDSFEPITKQQRQSVLLEPVHNNQRGSVHGTSMDRAVSLTHAQLEMKPSHSVPSSQRLLQGESQPTMPAGAISEKQYVLLTPAQTVPQALSKASWQQPNPLLHQKPLDTQIDTSAQLPEQFRAPNGIAPSHAHNSAPQYPSTKQSDDPQLSNLLLVNDTAGANGKKAESRKRDLELDYTPAELSRMSYKLLNSESFDHIPEVTSASLQNDSPEAVLKDKIQLAYSLKENDKRHSQRQALFTNLTLEQYEEAGDLLLERFSDVIGRYKEARRSKRIVAKEFEREVTQREELVRSKTTAVNDDLAGLRQAGQKVVQGKYA</sequence>
<dbReference type="GO" id="GO:0070860">
    <property type="term" value="C:RNA polymerase I core factor complex"/>
    <property type="evidence" value="ECO:0007669"/>
    <property type="project" value="TreeGrafter"/>
</dbReference>
<gene>
    <name evidence="3" type="ORF">HETSPECPRED_007439</name>
</gene>
<dbReference type="GO" id="GO:0042790">
    <property type="term" value="P:nucleolar large rRNA transcription by RNA polymerase I"/>
    <property type="evidence" value="ECO:0007669"/>
    <property type="project" value="TreeGrafter"/>
</dbReference>
<dbReference type="Pfam" id="PF15463">
    <property type="entry name" value="ECM11"/>
    <property type="match status" value="1"/>
</dbReference>
<feature type="compositionally biased region" description="Polar residues" evidence="1">
    <location>
        <begin position="388"/>
        <end position="403"/>
    </location>
</feature>
<feature type="domain" description="Extracellular mutant protein 11 C-terminal" evidence="2">
    <location>
        <begin position="514"/>
        <end position="649"/>
    </location>
</feature>
<feature type="compositionally biased region" description="Polar residues" evidence="1">
    <location>
        <begin position="88"/>
        <end position="118"/>
    </location>
</feature>
<dbReference type="GO" id="GO:0001164">
    <property type="term" value="F:RNA polymerase I core promoter sequence-specific DNA binding"/>
    <property type="evidence" value="ECO:0007669"/>
    <property type="project" value="TreeGrafter"/>
</dbReference>
<feature type="region of interest" description="Disordered" evidence="1">
    <location>
        <begin position="36"/>
        <end position="71"/>
    </location>
</feature>
<feature type="region of interest" description="Disordered" evidence="1">
    <location>
        <begin position="382"/>
        <end position="404"/>
    </location>
</feature>
<name>A0A8H3FS91_9LECA</name>
<dbReference type="AlphaFoldDB" id="A0A8H3FS91"/>
<comment type="caution">
    <text evidence="3">The sequence shown here is derived from an EMBL/GenBank/DDBJ whole genome shotgun (WGS) entry which is preliminary data.</text>
</comment>
<evidence type="ECO:0000259" key="2">
    <source>
        <dbReference type="Pfam" id="PF15463"/>
    </source>
</evidence>
<evidence type="ECO:0000313" key="3">
    <source>
        <dbReference type="EMBL" id="CAF9929689.1"/>
    </source>
</evidence>
<accession>A0A8H3FS91</accession>
<dbReference type="InterPro" id="IPR029178">
    <property type="entry name" value="Ecm11_C"/>
</dbReference>
<feature type="compositionally biased region" description="Polar residues" evidence="1">
    <location>
        <begin position="51"/>
        <end position="62"/>
    </location>
</feature>
<dbReference type="Proteomes" id="UP000664521">
    <property type="component" value="Unassembled WGS sequence"/>
</dbReference>
<proteinExistence type="predicted"/>
<dbReference type="PANTHER" id="PTHR28244:SF1">
    <property type="entry name" value="RNA POLYMERASE I-SPECIFIC TRANSCRIPTION INITIATION FACTOR RRN11"/>
    <property type="match status" value="1"/>
</dbReference>
<reference evidence="3" key="1">
    <citation type="submission" date="2021-03" db="EMBL/GenBank/DDBJ databases">
        <authorList>
            <person name="Tagirdzhanova G."/>
        </authorList>
    </citation>
    <scope>NUCLEOTIDE SEQUENCE</scope>
</reference>
<feature type="region of interest" description="Disordered" evidence="1">
    <location>
        <begin position="1"/>
        <end position="24"/>
    </location>
</feature>
<dbReference type="EMBL" id="CAJPDS010000052">
    <property type="protein sequence ID" value="CAF9929689.1"/>
    <property type="molecule type" value="Genomic_DNA"/>
</dbReference>
<dbReference type="InterPro" id="IPR053029">
    <property type="entry name" value="RNA_pol_I-specific_init_factor"/>
</dbReference>
<dbReference type="GO" id="GO:0017025">
    <property type="term" value="F:TBP-class protein binding"/>
    <property type="evidence" value="ECO:0007669"/>
    <property type="project" value="TreeGrafter"/>
</dbReference>
<evidence type="ECO:0000313" key="4">
    <source>
        <dbReference type="Proteomes" id="UP000664521"/>
    </source>
</evidence>
<feature type="region of interest" description="Disordered" evidence="1">
    <location>
        <begin position="164"/>
        <end position="188"/>
    </location>
</feature>
<protein>
    <recommendedName>
        <fullName evidence="2">Extracellular mutant protein 11 C-terminal domain-containing protein</fullName>
    </recommendedName>
</protein>
<organism evidence="3 4">
    <name type="scientific">Heterodermia speciosa</name>
    <dbReference type="NCBI Taxonomy" id="116794"/>
    <lineage>
        <taxon>Eukaryota</taxon>
        <taxon>Fungi</taxon>
        <taxon>Dikarya</taxon>
        <taxon>Ascomycota</taxon>
        <taxon>Pezizomycotina</taxon>
        <taxon>Lecanoromycetes</taxon>
        <taxon>OSLEUM clade</taxon>
        <taxon>Lecanoromycetidae</taxon>
        <taxon>Caliciales</taxon>
        <taxon>Physciaceae</taxon>
        <taxon>Heterodermia</taxon>
    </lineage>
</organism>
<feature type="compositionally biased region" description="Polar residues" evidence="1">
    <location>
        <begin position="469"/>
        <end position="485"/>
    </location>
</feature>
<dbReference type="PANTHER" id="PTHR28244">
    <property type="entry name" value="RNA POLYMERASE I-SPECIFIC TRANSCRIPTION INITIATION FACTOR RRN11"/>
    <property type="match status" value="1"/>
</dbReference>
<feature type="region of interest" description="Disordered" evidence="1">
    <location>
        <begin position="460"/>
        <end position="485"/>
    </location>
</feature>
<dbReference type="OrthoDB" id="5346740at2759"/>
<keyword evidence="4" id="KW-1185">Reference proteome</keyword>
<evidence type="ECO:0000256" key="1">
    <source>
        <dbReference type="SAM" id="MobiDB-lite"/>
    </source>
</evidence>
<feature type="region of interest" description="Disordered" evidence="1">
    <location>
        <begin position="88"/>
        <end position="126"/>
    </location>
</feature>